<keyword evidence="3" id="KW-1185">Reference proteome</keyword>
<dbReference type="Proteomes" id="UP001501821">
    <property type="component" value="Unassembled WGS sequence"/>
</dbReference>
<name>A0ABP7IGM6_9ACTN</name>
<gene>
    <name evidence="2" type="ORF">GCM10022242_19700</name>
</gene>
<feature type="region of interest" description="Disordered" evidence="1">
    <location>
        <begin position="1"/>
        <end position="63"/>
    </location>
</feature>
<evidence type="ECO:0000256" key="1">
    <source>
        <dbReference type="SAM" id="MobiDB-lite"/>
    </source>
</evidence>
<sequence>MTFVLGHNLTNHRTTSCGHIGKDPATRGRAERQEPPPVMYDRERIRQSIEEERQRERRRNGLW</sequence>
<dbReference type="RefSeq" id="WP_344774822.1">
    <property type="nucleotide sequence ID" value="NZ_BAABAH010000005.1"/>
</dbReference>
<accession>A0ABP7IGM6</accession>
<protein>
    <submittedName>
        <fullName evidence="2">Uncharacterized protein</fullName>
    </submittedName>
</protein>
<evidence type="ECO:0000313" key="3">
    <source>
        <dbReference type="Proteomes" id="UP001501821"/>
    </source>
</evidence>
<dbReference type="EMBL" id="BAABAH010000005">
    <property type="protein sequence ID" value="GAA3817825.1"/>
    <property type="molecule type" value="Genomic_DNA"/>
</dbReference>
<reference evidence="3" key="1">
    <citation type="journal article" date="2019" name="Int. J. Syst. Evol. Microbiol.">
        <title>The Global Catalogue of Microorganisms (GCM) 10K type strain sequencing project: providing services to taxonomists for standard genome sequencing and annotation.</title>
        <authorList>
            <consortium name="The Broad Institute Genomics Platform"/>
            <consortium name="The Broad Institute Genome Sequencing Center for Infectious Disease"/>
            <person name="Wu L."/>
            <person name="Ma J."/>
        </authorList>
    </citation>
    <scope>NUCLEOTIDE SEQUENCE [LARGE SCALE GENOMIC DNA]</scope>
    <source>
        <strain evidence="3">JCM 16953</strain>
    </source>
</reference>
<organism evidence="2 3">
    <name type="scientific">Nocardioides panacisoli</name>
    <dbReference type="NCBI Taxonomy" id="627624"/>
    <lineage>
        <taxon>Bacteria</taxon>
        <taxon>Bacillati</taxon>
        <taxon>Actinomycetota</taxon>
        <taxon>Actinomycetes</taxon>
        <taxon>Propionibacteriales</taxon>
        <taxon>Nocardioidaceae</taxon>
        <taxon>Nocardioides</taxon>
    </lineage>
</organism>
<feature type="compositionally biased region" description="Polar residues" evidence="1">
    <location>
        <begin position="8"/>
        <end position="17"/>
    </location>
</feature>
<evidence type="ECO:0000313" key="2">
    <source>
        <dbReference type="EMBL" id="GAA3817825.1"/>
    </source>
</evidence>
<comment type="caution">
    <text evidence="2">The sequence shown here is derived from an EMBL/GenBank/DDBJ whole genome shotgun (WGS) entry which is preliminary data.</text>
</comment>
<feature type="compositionally biased region" description="Basic and acidic residues" evidence="1">
    <location>
        <begin position="20"/>
        <end position="55"/>
    </location>
</feature>
<proteinExistence type="predicted"/>